<evidence type="ECO:0000256" key="5">
    <source>
        <dbReference type="ARBA" id="ARBA00022502"/>
    </source>
</evidence>
<dbReference type="Pfam" id="PF04188">
    <property type="entry name" value="Mannosyl_trans2"/>
    <property type="match status" value="1"/>
</dbReference>
<feature type="transmembrane region" description="Helical" evidence="12">
    <location>
        <begin position="199"/>
        <end position="220"/>
    </location>
</feature>
<dbReference type="GO" id="GO:0006506">
    <property type="term" value="P:GPI anchor biosynthetic process"/>
    <property type="evidence" value="ECO:0007669"/>
    <property type="project" value="UniProtKB-UniPathway"/>
</dbReference>
<feature type="transmembrane region" description="Helical" evidence="12">
    <location>
        <begin position="97"/>
        <end position="116"/>
    </location>
</feature>
<sequence length="222" mass="25335">MYLHAIKCDWLASLVWMASATVRSNGIAFVGFFLYSLLKTCMHAFQYHGYLLYCKSEDSLKRPWCDANVPLLYSFVQKEYWNNGFLRYWTLSQLPNFLLASPMLFTSLSAVAAYWASSPSRFICLNLMATPARTKGLTGFLSNDAFPHVILCLAMTVYCATCMHVQIITRFFTSMPCVYWYLAHRCLQRGNAGKSARKWVLGWFVGYGCVGVVLFCLFYPPA</sequence>
<dbReference type="PANTHER" id="PTHR12468:SF2">
    <property type="entry name" value="GPI MANNOSYLTRANSFERASE 2"/>
    <property type="match status" value="1"/>
</dbReference>
<evidence type="ECO:0000313" key="14">
    <source>
        <dbReference type="Proteomes" id="UP000320333"/>
    </source>
</evidence>
<evidence type="ECO:0000313" key="13">
    <source>
        <dbReference type="EMBL" id="TPX77922.1"/>
    </source>
</evidence>
<feature type="transmembrane region" description="Helical" evidence="12">
    <location>
        <begin position="145"/>
        <end position="165"/>
    </location>
</feature>
<keyword evidence="8 12" id="KW-0812">Transmembrane</keyword>
<dbReference type="OrthoDB" id="10252502at2759"/>
<comment type="caution">
    <text evidence="12">Lacks conserved residue(s) required for the propagation of feature annotation.</text>
</comment>
<organism evidence="13 14">
    <name type="scientific">Chytriomyces confervae</name>
    <dbReference type="NCBI Taxonomy" id="246404"/>
    <lineage>
        <taxon>Eukaryota</taxon>
        <taxon>Fungi</taxon>
        <taxon>Fungi incertae sedis</taxon>
        <taxon>Chytridiomycota</taxon>
        <taxon>Chytridiomycota incertae sedis</taxon>
        <taxon>Chytridiomycetes</taxon>
        <taxon>Chytridiales</taxon>
        <taxon>Chytriomycetaceae</taxon>
        <taxon>Chytriomyces</taxon>
    </lineage>
</organism>
<keyword evidence="9 12" id="KW-0256">Endoplasmic reticulum</keyword>
<comment type="similarity">
    <text evidence="3 12">Belongs to the PIGV family.</text>
</comment>
<evidence type="ECO:0000256" key="12">
    <source>
        <dbReference type="RuleBase" id="RU363112"/>
    </source>
</evidence>
<dbReference type="GO" id="GO:0000009">
    <property type="term" value="F:alpha-1,6-mannosyltransferase activity"/>
    <property type="evidence" value="ECO:0007669"/>
    <property type="project" value="InterPro"/>
</dbReference>
<comment type="subcellular location">
    <subcellularLocation>
        <location evidence="1 12">Endoplasmic reticulum membrane</location>
        <topology evidence="1 12">Multi-pass membrane protein</topology>
    </subcellularLocation>
</comment>
<dbReference type="AlphaFoldDB" id="A0A507FNT1"/>
<feature type="transmembrane region" description="Helical" evidence="12">
    <location>
        <begin position="20"/>
        <end position="38"/>
    </location>
</feature>
<evidence type="ECO:0000256" key="7">
    <source>
        <dbReference type="ARBA" id="ARBA00022679"/>
    </source>
</evidence>
<dbReference type="GO" id="GO:0004376">
    <property type="term" value="F:GPI mannosyltransferase activity"/>
    <property type="evidence" value="ECO:0007669"/>
    <property type="project" value="InterPro"/>
</dbReference>
<dbReference type="GO" id="GO:0005789">
    <property type="term" value="C:endoplasmic reticulum membrane"/>
    <property type="evidence" value="ECO:0007669"/>
    <property type="project" value="UniProtKB-SubCell"/>
</dbReference>
<accession>A0A507FNT1</accession>
<dbReference type="UniPathway" id="UPA00196"/>
<keyword evidence="6 12" id="KW-0328">Glycosyltransferase</keyword>
<dbReference type="Proteomes" id="UP000320333">
    <property type="component" value="Unassembled WGS sequence"/>
</dbReference>
<dbReference type="InterPro" id="IPR007315">
    <property type="entry name" value="PIG-V/Gpi18"/>
</dbReference>
<dbReference type="EC" id="2.4.1.-" evidence="12"/>
<name>A0A507FNT1_9FUNG</name>
<protein>
    <recommendedName>
        <fullName evidence="4 12">GPI mannosyltransferase 2</fullName>
        <ecNumber evidence="12">2.4.1.-</ecNumber>
    </recommendedName>
</protein>
<comment type="caution">
    <text evidence="13">The sequence shown here is derived from an EMBL/GenBank/DDBJ whole genome shotgun (WGS) entry which is preliminary data.</text>
</comment>
<evidence type="ECO:0000256" key="3">
    <source>
        <dbReference type="ARBA" id="ARBA00008698"/>
    </source>
</evidence>
<reference evidence="13 14" key="1">
    <citation type="journal article" date="2019" name="Sci. Rep.">
        <title>Comparative genomics of chytrid fungi reveal insights into the obligate biotrophic and pathogenic lifestyle of Synchytrium endobioticum.</title>
        <authorList>
            <person name="van de Vossenberg B.T.L.H."/>
            <person name="Warris S."/>
            <person name="Nguyen H.D.T."/>
            <person name="van Gent-Pelzer M.P.E."/>
            <person name="Joly D.L."/>
            <person name="van de Geest H.C."/>
            <person name="Bonants P.J.M."/>
            <person name="Smith D.S."/>
            <person name="Levesque C.A."/>
            <person name="van der Lee T.A.J."/>
        </authorList>
    </citation>
    <scope>NUCLEOTIDE SEQUENCE [LARGE SCALE GENOMIC DNA]</scope>
    <source>
        <strain evidence="13 14">CBS 675.73</strain>
    </source>
</reference>
<dbReference type="STRING" id="246404.A0A507FNT1"/>
<dbReference type="PANTHER" id="PTHR12468">
    <property type="entry name" value="GPI MANNOSYLTRANSFERASE 2"/>
    <property type="match status" value="1"/>
</dbReference>
<evidence type="ECO:0000256" key="9">
    <source>
        <dbReference type="ARBA" id="ARBA00022824"/>
    </source>
</evidence>
<evidence type="ECO:0000256" key="11">
    <source>
        <dbReference type="ARBA" id="ARBA00023136"/>
    </source>
</evidence>
<dbReference type="GO" id="GO:0031501">
    <property type="term" value="C:mannosyltransferase complex"/>
    <property type="evidence" value="ECO:0007669"/>
    <property type="project" value="TreeGrafter"/>
</dbReference>
<evidence type="ECO:0000256" key="1">
    <source>
        <dbReference type="ARBA" id="ARBA00004477"/>
    </source>
</evidence>
<gene>
    <name evidence="13" type="ORF">CcCBS67573_g00825</name>
</gene>
<evidence type="ECO:0000256" key="6">
    <source>
        <dbReference type="ARBA" id="ARBA00022676"/>
    </source>
</evidence>
<keyword evidence="5 12" id="KW-0337">GPI-anchor biosynthesis</keyword>
<evidence type="ECO:0000256" key="8">
    <source>
        <dbReference type="ARBA" id="ARBA00022692"/>
    </source>
</evidence>
<evidence type="ECO:0000256" key="2">
    <source>
        <dbReference type="ARBA" id="ARBA00004687"/>
    </source>
</evidence>
<keyword evidence="7 12" id="KW-0808">Transferase</keyword>
<keyword evidence="11 12" id="KW-0472">Membrane</keyword>
<keyword evidence="10 12" id="KW-1133">Transmembrane helix</keyword>
<keyword evidence="14" id="KW-1185">Reference proteome</keyword>
<proteinExistence type="inferred from homology"/>
<evidence type="ECO:0000256" key="10">
    <source>
        <dbReference type="ARBA" id="ARBA00022989"/>
    </source>
</evidence>
<comment type="pathway">
    <text evidence="2 12">Glycolipid biosynthesis; glycosylphosphatidylinositol-anchor biosynthesis.</text>
</comment>
<comment type="function">
    <text evidence="12">Mannosyltransferase involved in glycosylphosphatidylinositol-anchor biosynthesis.</text>
</comment>
<evidence type="ECO:0000256" key="4">
    <source>
        <dbReference type="ARBA" id="ARBA00013795"/>
    </source>
</evidence>
<dbReference type="EMBL" id="QEAP01000012">
    <property type="protein sequence ID" value="TPX77922.1"/>
    <property type="molecule type" value="Genomic_DNA"/>
</dbReference>